<keyword evidence="1" id="KW-0611">Plant defense</keyword>
<proteinExistence type="predicted"/>
<dbReference type="Pfam" id="PF23247">
    <property type="entry name" value="LRR_RPS2"/>
    <property type="match status" value="2"/>
</dbReference>
<protein>
    <recommendedName>
        <fullName evidence="2">Disease resistance protein At4g27190-like leucine-rich repeats domain-containing protein</fullName>
    </recommendedName>
</protein>
<dbReference type="Proteomes" id="UP000813462">
    <property type="component" value="Unassembled WGS sequence"/>
</dbReference>
<feature type="domain" description="Disease resistance protein At4g27190-like leucine-rich repeats" evidence="2">
    <location>
        <begin position="364"/>
        <end position="418"/>
    </location>
</feature>
<feature type="domain" description="Disease resistance protein At4g27190-like leucine-rich repeats" evidence="2">
    <location>
        <begin position="69"/>
        <end position="213"/>
    </location>
</feature>
<dbReference type="InterPro" id="IPR032675">
    <property type="entry name" value="LRR_dom_sf"/>
</dbReference>
<dbReference type="AlphaFoldDB" id="A0A978VMG9"/>
<evidence type="ECO:0000313" key="4">
    <source>
        <dbReference type="Proteomes" id="UP000813462"/>
    </source>
</evidence>
<reference evidence="3" key="1">
    <citation type="journal article" date="2021" name="Front. Plant Sci.">
        <title>Chromosome-Scale Genome Assembly for Chinese Sour Jujube and Insights Into Its Genome Evolution and Domestication Signature.</title>
        <authorList>
            <person name="Shen L.-Y."/>
            <person name="Luo H."/>
            <person name="Wang X.-L."/>
            <person name="Wang X.-M."/>
            <person name="Qiu X.-J."/>
            <person name="Liu H."/>
            <person name="Zhou S.-S."/>
            <person name="Jia K.-H."/>
            <person name="Nie S."/>
            <person name="Bao Y.-T."/>
            <person name="Zhang R.-G."/>
            <person name="Yun Q.-Z."/>
            <person name="Chai Y.-H."/>
            <person name="Lu J.-Y."/>
            <person name="Li Y."/>
            <person name="Zhao S.-W."/>
            <person name="Mao J.-F."/>
            <person name="Jia S.-G."/>
            <person name="Mao Y.-M."/>
        </authorList>
    </citation>
    <scope>NUCLEOTIDE SEQUENCE</scope>
    <source>
        <strain evidence="3">AT0</strain>
        <tissue evidence="3">Leaf</tissue>
    </source>
</reference>
<dbReference type="InterPro" id="IPR050905">
    <property type="entry name" value="Plant_NBS-LRR"/>
</dbReference>
<organism evidence="3 4">
    <name type="scientific">Ziziphus jujuba var. spinosa</name>
    <dbReference type="NCBI Taxonomy" id="714518"/>
    <lineage>
        <taxon>Eukaryota</taxon>
        <taxon>Viridiplantae</taxon>
        <taxon>Streptophyta</taxon>
        <taxon>Embryophyta</taxon>
        <taxon>Tracheophyta</taxon>
        <taxon>Spermatophyta</taxon>
        <taxon>Magnoliopsida</taxon>
        <taxon>eudicotyledons</taxon>
        <taxon>Gunneridae</taxon>
        <taxon>Pentapetalae</taxon>
        <taxon>rosids</taxon>
        <taxon>fabids</taxon>
        <taxon>Rosales</taxon>
        <taxon>Rhamnaceae</taxon>
        <taxon>Paliureae</taxon>
        <taxon>Ziziphus</taxon>
    </lineage>
</organism>
<evidence type="ECO:0000259" key="2">
    <source>
        <dbReference type="Pfam" id="PF23247"/>
    </source>
</evidence>
<dbReference type="EMBL" id="JAEACU010000003">
    <property type="protein sequence ID" value="KAH7536744.1"/>
    <property type="molecule type" value="Genomic_DNA"/>
</dbReference>
<dbReference type="SUPFAM" id="SSF52047">
    <property type="entry name" value="RNI-like"/>
    <property type="match status" value="2"/>
</dbReference>
<gene>
    <name evidence="3" type="ORF">FEM48_Zijuj03G0019100</name>
</gene>
<comment type="caution">
    <text evidence="3">The sequence shown here is derived from an EMBL/GenBank/DDBJ whole genome shotgun (WGS) entry which is preliminary data.</text>
</comment>
<sequence length="486" mass="55819">MVKMSFPKLNFLQIGNLERLTTFSSEIHIDFPVLTKLCMEDFREFTTFISKSEDGKLPSLFNEKVVKNLAIRTMNKLKMIANNADVFRKLEELRIFRCDNVMKIFGSRTQRALGSLRGLDMKECAKIEEVFEIQASSFEEITHDRLSAQLIHLSLSDLPNLRYVWGKDPQGNITFTHLEYVKVWKCPSLKSIFPLSIAKGLSKLRKLSLSFCGIQQIVEAVRTTVLVPPEFVFPRLEEMKLYHLENLVCIYQGLHTSSWPSLTTLVVEKCEKLKVLVLEFSCFQDKRVHHDHDNSPIPQVPLFFSKFPLLTEVSISGCPKFQSFVSKLEEKDCTTMTSLFNDKRRLHNLKRLEISDCEMVEEVSKLKNVWSKDPQGTLTFPHLKEVTAELCPNLEAIFPASIAKGLFQLQTLRISDCGIEYIVGKEEGLKMCMKLKDIASEFFNVQETHGSLDIDTLYGRFRVRYNASGIEYYIGELILEGLPKLT</sequence>
<name>A0A978VMG9_ZIZJJ</name>
<dbReference type="PANTHER" id="PTHR33463:SF145">
    <property type="entry name" value="NB-ARC DOMAIN-CONTAINING PROTEIN"/>
    <property type="match status" value="1"/>
</dbReference>
<evidence type="ECO:0000313" key="3">
    <source>
        <dbReference type="EMBL" id="KAH7536744.1"/>
    </source>
</evidence>
<accession>A0A978VMG9</accession>
<dbReference type="Gene3D" id="3.80.10.10">
    <property type="entry name" value="Ribonuclease Inhibitor"/>
    <property type="match status" value="3"/>
</dbReference>
<dbReference type="InterPro" id="IPR057135">
    <property type="entry name" value="At4g27190-like_LRR"/>
</dbReference>
<evidence type="ECO:0000256" key="1">
    <source>
        <dbReference type="ARBA" id="ARBA00022821"/>
    </source>
</evidence>
<dbReference type="PANTHER" id="PTHR33463">
    <property type="entry name" value="NB-ARC DOMAIN-CONTAINING PROTEIN-RELATED"/>
    <property type="match status" value="1"/>
</dbReference>